<dbReference type="Proteomes" id="UP001472677">
    <property type="component" value="Unassembled WGS sequence"/>
</dbReference>
<keyword evidence="3" id="KW-1185">Reference proteome</keyword>
<reference evidence="2 3" key="1">
    <citation type="journal article" date="2024" name="G3 (Bethesda)">
        <title>Genome assembly of Hibiscus sabdariffa L. provides insights into metabolisms of medicinal natural products.</title>
        <authorList>
            <person name="Kim T."/>
        </authorList>
    </citation>
    <scope>NUCLEOTIDE SEQUENCE [LARGE SCALE GENOMIC DNA]</scope>
    <source>
        <strain evidence="2">TK-2024</strain>
        <tissue evidence="2">Old leaves</tissue>
    </source>
</reference>
<name>A0ABR2A9S9_9ROSI</name>
<gene>
    <name evidence="2" type="ORF">V6N12_025300</name>
</gene>
<evidence type="ECO:0000313" key="3">
    <source>
        <dbReference type="Proteomes" id="UP001472677"/>
    </source>
</evidence>
<feature type="compositionally biased region" description="Polar residues" evidence="1">
    <location>
        <begin position="113"/>
        <end position="130"/>
    </location>
</feature>
<accession>A0ABR2A9S9</accession>
<evidence type="ECO:0000313" key="2">
    <source>
        <dbReference type="EMBL" id="KAK8489452.1"/>
    </source>
</evidence>
<dbReference type="PANTHER" id="PTHR35318">
    <property type="entry name" value="BNAA10G08410D PROTEIN"/>
    <property type="match status" value="1"/>
</dbReference>
<comment type="caution">
    <text evidence="2">The sequence shown here is derived from an EMBL/GenBank/DDBJ whole genome shotgun (WGS) entry which is preliminary data.</text>
</comment>
<sequence>MRSLLECVSCWGTTTHEVSMTEEVVTVAVTPARAEEETKSLMPADTEAASRRKTTRVRVRVGSTRSVNPQWKPSLCSITEDNVVTEKKEKTQSKTSTKTTTVNRAVKRKSSPESRSNVHIRSHSNDTGRNSVPVFLPTFSPTPFMF</sequence>
<feature type="region of interest" description="Disordered" evidence="1">
    <location>
        <begin position="36"/>
        <end position="73"/>
    </location>
</feature>
<organism evidence="2 3">
    <name type="scientific">Hibiscus sabdariffa</name>
    <name type="common">roselle</name>
    <dbReference type="NCBI Taxonomy" id="183260"/>
    <lineage>
        <taxon>Eukaryota</taxon>
        <taxon>Viridiplantae</taxon>
        <taxon>Streptophyta</taxon>
        <taxon>Embryophyta</taxon>
        <taxon>Tracheophyta</taxon>
        <taxon>Spermatophyta</taxon>
        <taxon>Magnoliopsida</taxon>
        <taxon>eudicotyledons</taxon>
        <taxon>Gunneridae</taxon>
        <taxon>Pentapetalae</taxon>
        <taxon>rosids</taxon>
        <taxon>malvids</taxon>
        <taxon>Malvales</taxon>
        <taxon>Malvaceae</taxon>
        <taxon>Malvoideae</taxon>
        <taxon>Hibiscus</taxon>
    </lineage>
</organism>
<dbReference type="EMBL" id="JBBPBM010000921">
    <property type="protein sequence ID" value="KAK8489452.1"/>
    <property type="molecule type" value="Genomic_DNA"/>
</dbReference>
<protein>
    <submittedName>
        <fullName evidence="2">Uncharacterized protein</fullName>
    </submittedName>
</protein>
<proteinExistence type="predicted"/>
<feature type="region of interest" description="Disordered" evidence="1">
    <location>
        <begin position="85"/>
        <end position="134"/>
    </location>
</feature>
<dbReference type="PANTHER" id="PTHR35318:SF2">
    <property type="entry name" value="OS08G0138900 PROTEIN"/>
    <property type="match status" value="1"/>
</dbReference>
<evidence type="ECO:0000256" key="1">
    <source>
        <dbReference type="SAM" id="MobiDB-lite"/>
    </source>
</evidence>